<feature type="transmembrane region" description="Helical" evidence="2">
    <location>
        <begin position="279"/>
        <end position="297"/>
    </location>
</feature>
<gene>
    <name evidence="3" type="ORF">M0R88_16780</name>
</gene>
<dbReference type="KEGG" id="haxz:M0R88_16780"/>
<keyword evidence="2" id="KW-0812">Transmembrane</keyword>
<keyword evidence="4" id="KW-1185">Reference proteome</keyword>
<name>A0A8U0IHH5_9EURY</name>
<keyword evidence="2" id="KW-0472">Membrane</keyword>
<organism evidence="3 4">
    <name type="scientific">Halorussus gelatinilyticus</name>
    <dbReference type="NCBI Taxonomy" id="2937524"/>
    <lineage>
        <taxon>Archaea</taxon>
        <taxon>Methanobacteriati</taxon>
        <taxon>Methanobacteriota</taxon>
        <taxon>Stenosarchaea group</taxon>
        <taxon>Halobacteria</taxon>
        <taxon>Halobacteriales</taxon>
        <taxon>Haladaptataceae</taxon>
        <taxon>Halorussus</taxon>
    </lineage>
</organism>
<evidence type="ECO:0000313" key="4">
    <source>
        <dbReference type="Proteomes" id="UP000830434"/>
    </source>
</evidence>
<keyword evidence="2" id="KW-1133">Transmembrane helix</keyword>
<feature type="region of interest" description="Disordered" evidence="1">
    <location>
        <begin position="1"/>
        <end position="31"/>
    </location>
</feature>
<protein>
    <submittedName>
        <fullName evidence="3">Uncharacterized protein</fullName>
    </submittedName>
</protein>
<proteinExistence type="predicted"/>
<feature type="compositionally biased region" description="Low complexity" evidence="1">
    <location>
        <begin position="1"/>
        <end position="10"/>
    </location>
</feature>
<dbReference type="EMBL" id="CP096658">
    <property type="protein sequence ID" value="UPW00155.1"/>
    <property type="molecule type" value="Genomic_DNA"/>
</dbReference>
<dbReference type="AlphaFoldDB" id="A0A8U0IHH5"/>
<dbReference type="GeneID" id="72191545"/>
<reference evidence="3" key="1">
    <citation type="submission" date="2022-04" db="EMBL/GenBank/DDBJ databases">
        <title>Diverse halophilic archaea isolated from saline environments.</title>
        <authorList>
            <person name="Cui H.-L."/>
        </authorList>
    </citation>
    <scope>NUCLEOTIDE SEQUENCE</scope>
    <source>
        <strain evidence="3">XZYJT40</strain>
    </source>
</reference>
<feature type="transmembrane region" description="Helical" evidence="2">
    <location>
        <begin position="209"/>
        <end position="233"/>
    </location>
</feature>
<feature type="transmembrane region" description="Helical" evidence="2">
    <location>
        <begin position="184"/>
        <end position="203"/>
    </location>
</feature>
<dbReference type="Proteomes" id="UP000830434">
    <property type="component" value="Chromosome"/>
</dbReference>
<feature type="transmembrane region" description="Helical" evidence="2">
    <location>
        <begin position="117"/>
        <end position="140"/>
    </location>
</feature>
<feature type="transmembrane region" description="Helical" evidence="2">
    <location>
        <begin position="254"/>
        <end position="273"/>
    </location>
</feature>
<evidence type="ECO:0000256" key="1">
    <source>
        <dbReference type="SAM" id="MobiDB-lite"/>
    </source>
</evidence>
<evidence type="ECO:0000313" key="3">
    <source>
        <dbReference type="EMBL" id="UPW00155.1"/>
    </source>
</evidence>
<dbReference type="RefSeq" id="WP_248654569.1">
    <property type="nucleotide sequence ID" value="NZ_CP096658.1"/>
</dbReference>
<accession>A0A8U0IHH5</accession>
<evidence type="ECO:0000256" key="2">
    <source>
        <dbReference type="SAM" id="Phobius"/>
    </source>
</evidence>
<sequence length="303" mass="30967">MSADAPTGNPDDPPGDGRGVAPAENVDRDRLPSTSVSGVLRESVGRIVADPWLAVPFLVAGVVLTGVDWLRVHDPVPTTAPELVGDVTVGVAYRFYPTGLRAAGTRPAALVDLETGYLAWTLGLELAAFLAVGIAGWLTLSLAMDAGESGGHSTSGDRSGSARFDSVGFDSTRFSSAPFDSARLGPYLGFVVVAHVLVGLFGLLDGLGWLAVVGLVVYAVAAVRLFAAPALVVGGSGVRGAMRRSRWRAVGEGATVFGLVVLFGLGAWLLGSVPVVGPAASTALVAPIHAVATVVFAERTRAA</sequence>